<dbReference type="InterPro" id="IPR053274">
    <property type="entry name" value="Fluconazole_resistance"/>
</dbReference>
<feature type="compositionally biased region" description="Polar residues" evidence="1">
    <location>
        <begin position="206"/>
        <end position="218"/>
    </location>
</feature>
<feature type="region of interest" description="Disordered" evidence="1">
    <location>
        <begin position="335"/>
        <end position="394"/>
    </location>
</feature>
<protein>
    <submittedName>
        <fullName evidence="3">Putative mitochondrial AAA ATPase</fullName>
    </submittedName>
</protein>
<dbReference type="STRING" id="77044.A0A1W2TP40"/>
<feature type="compositionally biased region" description="Polar residues" evidence="1">
    <location>
        <begin position="523"/>
        <end position="534"/>
    </location>
</feature>
<sequence length="559" mass="60427">MGGRESNDSQRSSSVTASLMEPPKPVNGAPIPATASQRSSPHPTPKDAHVGQAITGQQAAVCWRPRANDTTTARTPQATSSGVHSSTTQTMLFSDLYKSTKLPLGRLRQHAQQPVLVSPDYDPDLVSKDKAKSKEAVQRLLDEKVRNDWVFNWPPASGVADVRTPSSKDSVAHVDAIEQKEIVEREEAVAQKEVVRQEEAVEQAQTSPPQHQTTNGEIQRTDESALDVHEDGYHCDDGDDDDAASIYSTVSEDPVHYCPRAEWLSDLSDEDDEPVSPLAYRFETPDAVGPTVKATELARSAKRRRAARAEMEWNSGLACFSARRDAWTGAKVVRVRPKPVESSPTSPTAKRISFWRLSSSPSPSSPTDSLVGSAPGTAPLSPSGTRTSGDATTLSSVHTEAKEVEVREDASQYPVQALLPIPAPLIPSANPMRGSITPSAYTSIYDKIIVHMLTPACPINLADMLRACVVGWKRDGEWPPRPMEAAPIPTIPRKRKDSSAEKRPSIGRRLSFNLLGRRPSAGSDPNTGAASPTTKQDDTGAAKGVKRSLQRVLGIGQDN</sequence>
<dbReference type="OrthoDB" id="5422958at2759"/>
<feature type="compositionally biased region" description="Polar residues" evidence="1">
    <location>
        <begin position="380"/>
        <end position="394"/>
    </location>
</feature>
<dbReference type="EMBL" id="DF977447">
    <property type="protein sequence ID" value="GAP90159.2"/>
    <property type="molecule type" value="Genomic_DNA"/>
</dbReference>
<evidence type="ECO:0000313" key="4">
    <source>
        <dbReference type="Proteomes" id="UP000054516"/>
    </source>
</evidence>
<dbReference type="InterPro" id="IPR025124">
    <property type="entry name" value="Gag1-like_clamp"/>
</dbReference>
<evidence type="ECO:0000259" key="2">
    <source>
        <dbReference type="Pfam" id="PF13259"/>
    </source>
</evidence>
<proteinExistence type="predicted"/>
<dbReference type="Pfam" id="PF13259">
    <property type="entry name" value="clamp_Gag1-like"/>
    <property type="match status" value="1"/>
</dbReference>
<keyword evidence="4" id="KW-1185">Reference proteome</keyword>
<dbReference type="Proteomes" id="UP000054516">
    <property type="component" value="Unassembled WGS sequence"/>
</dbReference>
<gene>
    <name evidence="3" type="ORF">SAMD00023353_0204310</name>
</gene>
<name>A0A1W2TP40_ROSNE</name>
<feature type="compositionally biased region" description="Polar residues" evidence="1">
    <location>
        <begin position="68"/>
        <end position="86"/>
    </location>
</feature>
<organism evidence="3">
    <name type="scientific">Rosellinia necatrix</name>
    <name type="common">White root-rot fungus</name>
    <dbReference type="NCBI Taxonomy" id="77044"/>
    <lineage>
        <taxon>Eukaryota</taxon>
        <taxon>Fungi</taxon>
        <taxon>Dikarya</taxon>
        <taxon>Ascomycota</taxon>
        <taxon>Pezizomycotina</taxon>
        <taxon>Sordariomycetes</taxon>
        <taxon>Xylariomycetidae</taxon>
        <taxon>Xylariales</taxon>
        <taxon>Xylariaceae</taxon>
        <taxon>Rosellinia</taxon>
    </lineage>
</organism>
<feature type="region of interest" description="Disordered" evidence="1">
    <location>
        <begin position="1"/>
        <end position="86"/>
    </location>
</feature>
<dbReference type="AlphaFoldDB" id="A0A1W2TP40"/>
<dbReference type="PANTHER" id="PTHR28065">
    <property type="entry name" value="FREQUENIN"/>
    <property type="match status" value="1"/>
</dbReference>
<feature type="region of interest" description="Disordered" evidence="1">
    <location>
        <begin position="194"/>
        <end position="221"/>
    </location>
</feature>
<accession>A0A1W2TP40</accession>
<feature type="domain" description="Gag1-like clamp" evidence="2">
    <location>
        <begin position="280"/>
        <end position="479"/>
    </location>
</feature>
<evidence type="ECO:0000313" key="3">
    <source>
        <dbReference type="EMBL" id="GAP90159.2"/>
    </source>
</evidence>
<dbReference type="PANTHER" id="PTHR28065:SF1">
    <property type="entry name" value="DUF4050 DOMAIN-CONTAINING PROTEIN"/>
    <property type="match status" value="1"/>
</dbReference>
<reference evidence="3" key="1">
    <citation type="submission" date="2016-03" db="EMBL/GenBank/DDBJ databases">
        <title>Draft genome sequence of Rosellinia necatrix.</title>
        <authorList>
            <person name="Kanematsu S."/>
        </authorList>
    </citation>
    <scope>NUCLEOTIDE SEQUENCE [LARGE SCALE GENOMIC DNA]</scope>
    <source>
        <strain evidence="3">W97</strain>
    </source>
</reference>
<dbReference type="OMA" id="CFNARRD"/>
<evidence type="ECO:0000256" key="1">
    <source>
        <dbReference type="SAM" id="MobiDB-lite"/>
    </source>
</evidence>
<feature type="region of interest" description="Disordered" evidence="1">
    <location>
        <begin position="479"/>
        <end position="559"/>
    </location>
</feature>